<evidence type="ECO:0000256" key="6">
    <source>
        <dbReference type="SAM" id="Phobius"/>
    </source>
</evidence>
<feature type="transmembrane region" description="Helical" evidence="6">
    <location>
        <begin position="53"/>
        <end position="74"/>
    </location>
</feature>
<proteinExistence type="predicted"/>
<evidence type="ECO:0000256" key="3">
    <source>
        <dbReference type="ARBA" id="ARBA00022989"/>
    </source>
</evidence>
<dbReference type="Proteomes" id="UP000316476">
    <property type="component" value="Unassembled WGS sequence"/>
</dbReference>
<evidence type="ECO:0000313" key="9">
    <source>
        <dbReference type="Proteomes" id="UP000316476"/>
    </source>
</evidence>
<name>A0A5C6FYW7_9PLAN</name>
<feature type="domain" description="NfeD-like C-terminal" evidence="7">
    <location>
        <begin position="107"/>
        <end position="162"/>
    </location>
</feature>
<dbReference type="EMBL" id="SJPZ01000001">
    <property type="protein sequence ID" value="TWU67524.1"/>
    <property type="molecule type" value="Genomic_DNA"/>
</dbReference>
<evidence type="ECO:0000256" key="5">
    <source>
        <dbReference type="SAM" id="MobiDB-lite"/>
    </source>
</evidence>
<dbReference type="PANTHER" id="PTHR33507">
    <property type="entry name" value="INNER MEMBRANE PROTEIN YBBJ"/>
    <property type="match status" value="1"/>
</dbReference>
<keyword evidence="3 6" id="KW-1133">Transmembrane helix</keyword>
<gene>
    <name evidence="8" type="ORF">V7x_30980</name>
</gene>
<dbReference type="InterPro" id="IPR052165">
    <property type="entry name" value="Membrane_assoc_protease"/>
</dbReference>
<reference evidence="8 9" key="1">
    <citation type="submission" date="2019-02" db="EMBL/GenBank/DDBJ databases">
        <title>Deep-cultivation of Planctomycetes and their phenomic and genomic characterization uncovers novel biology.</title>
        <authorList>
            <person name="Wiegand S."/>
            <person name="Jogler M."/>
            <person name="Boedeker C."/>
            <person name="Pinto D."/>
            <person name="Vollmers J."/>
            <person name="Rivas-Marin E."/>
            <person name="Kohn T."/>
            <person name="Peeters S.H."/>
            <person name="Heuer A."/>
            <person name="Rast P."/>
            <person name="Oberbeckmann S."/>
            <person name="Bunk B."/>
            <person name="Jeske O."/>
            <person name="Meyerdierks A."/>
            <person name="Storesund J.E."/>
            <person name="Kallscheuer N."/>
            <person name="Luecker S."/>
            <person name="Lage O.M."/>
            <person name="Pohl T."/>
            <person name="Merkel B.J."/>
            <person name="Hornburger P."/>
            <person name="Mueller R.-W."/>
            <person name="Bruemmer F."/>
            <person name="Labrenz M."/>
            <person name="Spormann A.M."/>
            <person name="Op Den Camp H."/>
            <person name="Overmann J."/>
            <person name="Amann R."/>
            <person name="Jetten M.S.M."/>
            <person name="Mascher T."/>
            <person name="Medema M.H."/>
            <person name="Devos D.P."/>
            <person name="Kaster A.-K."/>
            <person name="Ovreas L."/>
            <person name="Rohde M."/>
            <person name="Galperin M.Y."/>
            <person name="Jogler C."/>
        </authorList>
    </citation>
    <scope>NUCLEOTIDE SEQUENCE [LARGE SCALE GENOMIC DNA]</scope>
    <source>
        <strain evidence="8 9">V7</strain>
    </source>
</reference>
<accession>A0A5C6FYW7</accession>
<dbReference type="Pfam" id="PF01957">
    <property type="entry name" value="NfeD"/>
    <property type="match status" value="1"/>
</dbReference>
<organism evidence="8 9">
    <name type="scientific">Crateriforma conspicua</name>
    <dbReference type="NCBI Taxonomy" id="2527996"/>
    <lineage>
        <taxon>Bacteria</taxon>
        <taxon>Pseudomonadati</taxon>
        <taxon>Planctomycetota</taxon>
        <taxon>Planctomycetia</taxon>
        <taxon>Planctomycetales</taxon>
        <taxon>Planctomycetaceae</taxon>
        <taxon>Crateriforma</taxon>
    </lineage>
</organism>
<evidence type="ECO:0000256" key="2">
    <source>
        <dbReference type="ARBA" id="ARBA00022692"/>
    </source>
</evidence>
<evidence type="ECO:0000256" key="1">
    <source>
        <dbReference type="ARBA" id="ARBA00004141"/>
    </source>
</evidence>
<sequence length="197" mass="20802">MASTYSFGLLILFYVLLVLEFLVPSGGLLGVAAVASAVACLVTAFSHSVFLGTVYSLVIMATTPVVLMLVIKFWPHTPIGRRILNRRPGQADPQPPQKVTPSGVSYSDLIGQTGQATTDLLPSGRARIGGDALDVTCLDGPVDAGKAVHVVDISGGRIRVRRGEGFKATPDESSDPNVVDRDSPAASDLSFDMDDFE</sequence>
<comment type="subcellular location">
    <subcellularLocation>
        <location evidence="1">Membrane</location>
        <topology evidence="1">Multi-pass membrane protein</topology>
    </subcellularLocation>
</comment>
<keyword evidence="2 6" id="KW-0812">Transmembrane</keyword>
<dbReference type="OrthoDB" id="283587at2"/>
<comment type="caution">
    <text evidence="8">The sequence shown here is derived from an EMBL/GenBank/DDBJ whole genome shotgun (WGS) entry which is preliminary data.</text>
</comment>
<feature type="region of interest" description="Disordered" evidence="5">
    <location>
        <begin position="84"/>
        <end position="103"/>
    </location>
</feature>
<evidence type="ECO:0000256" key="4">
    <source>
        <dbReference type="ARBA" id="ARBA00023136"/>
    </source>
</evidence>
<dbReference type="Gene3D" id="2.40.50.140">
    <property type="entry name" value="Nucleic acid-binding proteins"/>
    <property type="match status" value="1"/>
</dbReference>
<protein>
    <recommendedName>
        <fullName evidence="7">NfeD-like C-terminal domain-containing protein</fullName>
    </recommendedName>
</protein>
<keyword evidence="4 6" id="KW-0472">Membrane</keyword>
<feature type="region of interest" description="Disordered" evidence="5">
    <location>
        <begin position="163"/>
        <end position="197"/>
    </location>
</feature>
<evidence type="ECO:0000259" key="7">
    <source>
        <dbReference type="Pfam" id="PF01957"/>
    </source>
</evidence>
<dbReference type="PANTHER" id="PTHR33507:SF4">
    <property type="entry name" value="NODULATION COMPETITIVENESS PROTEIN NFED"/>
    <property type="match status" value="1"/>
</dbReference>
<dbReference type="GO" id="GO:0016020">
    <property type="term" value="C:membrane"/>
    <property type="evidence" value="ECO:0007669"/>
    <property type="project" value="UniProtKB-SubCell"/>
</dbReference>
<dbReference type="RefSeq" id="WP_146413919.1">
    <property type="nucleotide sequence ID" value="NZ_SJPZ01000001.1"/>
</dbReference>
<evidence type="ECO:0000313" key="8">
    <source>
        <dbReference type="EMBL" id="TWU67524.1"/>
    </source>
</evidence>
<dbReference type="InterPro" id="IPR002810">
    <property type="entry name" value="NfeD-like_C"/>
</dbReference>
<dbReference type="InterPro" id="IPR012340">
    <property type="entry name" value="NA-bd_OB-fold"/>
</dbReference>
<dbReference type="AlphaFoldDB" id="A0A5C6FYW7"/>